<gene>
    <name evidence="2" type="ORF">MITSMUL_04259</name>
</gene>
<reference evidence="2" key="1">
    <citation type="submission" date="2009-09" db="EMBL/GenBank/DDBJ databases">
        <authorList>
            <person name="Weinstock G."/>
            <person name="Sodergren E."/>
            <person name="Clifton S."/>
            <person name="Fulton L."/>
            <person name="Fulton B."/>
            <person name="Courtney L."/>
            <person name="Fronick C."/>
            <person name="Harrison M."/>
            <person name="Strong C."/>
            <person name="Farmer C."/>
            <person name="Delahaunty K."/>
            <person name="Markovic C."/>
            <person name="Hall O."/>
            <person name="Minx P."/>
            <person name="Tomlinson C."/>
            <person name="Mitreva M."/>
            <person name="Nelson J."/>
            <person name="Hou S."/>
            <person name="Wollam A."/>
            <person name="Pepin K.H."/>
            <person name="Johnson M."/>
            <person name="Bhonagiri V."/>
            <person name="Nash W.E."/>
            <person name="Warren W."/>
            <person name="Chinwalla A."/>
            <person name="Mardis E.R."/>
            <person name="Wilson R.K."/>
        </authorList>
    </citation>
    <scope>NUCLEOTIDE SEQUENCE [LARGE SCALE GENOMIC DNA]</scope>
    <source>
        <strain evidence="2">DSM 20544</strain>
    </source>
</reference>
<name>C9KM24_9FIRM</name>
<dbReference type="Proteomes" id="UP000003671">
    <property type="component" value="Unassembled WGS sequence"/>
</dbReference>
<evidence type="ECO:0000313" key="2">
    <source>
        <dbReference type="EMBL" id="EEX69188.1"/>
    </source>
</evidence>
<dbReference type="HOGENOM" id="CLU_3185889_0_0_9"/>
<sequence>MGEGPAHGAGPSFSLSGPAALVPAGKTGNGSSDIMKDSLSLERMKT</sequence>
<proteinExistence type="predicted"/>
<evidence type="ECO:0000256" key="1">
    <source>
        <dbReference type="SAM" id="MobiDB-lite"/>
    </source>
</evidence>
<dbReference type="STRING" id="500635.MITSMUL_04259"/>
<evidence type="ECO:0000313" key="3">
    <source>
        <dbReference type="Proteomes" id="UP000003671"/>
    </source>
</evidence>
<feature type="compositionally biased region" description="Basic and acidic residues" evidence="1">
    <location>
        <begin position="34"/>
        <end position="46"/>
    </location>
</feature>
<organism evidence="2 3">
    <name type="scientific">Mitsuokella multacida DSM 20544</name>
    <dbReference type="NCBI Taxonomy" id="500635"/>
    <lineage>
        <taxon>Bacteria</taxon>
        <taxon>Bacillati</taxon>
        <taxon>Bacillota</taxon>
        <taxon>Negativicutes</taxon>
        <taxon>Selenomonadales</taxon>
        <taxon>Selenomonadaceae</taxon>
        <taxon>Mitsuokella</taxon>
    </lineage>
</organism>
<dbReference type="AlphaFoldDB" id="C9KM24"/>
<protein>
    <submittedName>
        <fullName evidence="2">Uncharacterized protein</fullName>
    </submittedName>
</protein>
<feature type="region of interest" description="Disordered" evidence="1">
    <location>
        <begin position="1"/>
        <end position="46"/>
    </location>
</feature>
<keyword evidence="3" id="KW-1185">Reference proteome</keyword>
<dbReference type="EMBL" id="ABWK02000012">
    <property type="protein sequence ID" value="EEX69188.1"/>
    <property type="molecule type" value="Genomic_DNA"/>
</dbReference>
<comment type="caution">
    <text evidence="2">The sequence shown here is derived from an EMBL/GenBank/DDBJ whole genome shotgun (WGS) entry which is preliminary data.</text>
</comment>
<accession>C9KM24</accession>